<keyword evidence="2" id="KW-1185">Reference proteome</keyword>
<gene>
    <name evidence="1" type="ORF">HRUBRA_00281</name>
</gene>
<dbReference type="SUPFAM" id="SSF54637">
    <property type="entry name" value="Thioesterase/thiol ester dehydrase-isomerase"/>
    <property type="match status" value="1"/>
</dbReference>
<dbReference type="InterPro" id="IPR052741">
    <property type="entry name" value="Mitochondrial_HTD2"/>
</dbReference>
<dbReference type="EMBL" id="AUVB01000012">
    <property type="protein sequence ID" value="KGE05079.1"/>
    <property type="molecule type" value="Genomic_DNA"/>
</dbReference>
<dbReference type="STRING" id="1265313.HRUBRA_00281"/>
<dbReference type="eggNOG" id="COG3777">
    <property type="taxonomic scope" value="Bacteria"/>
</dbReference>
<dbReference type="AlphaFoldDB" id="A0A095X2L1"/>
<dbReference type="InterPro" id="IPR029069">
    <property type="entry name" value="HotDog_dom_sf"/>
</dbReference>
<reference evidence="1 2" key="1">
    <citation type="journal article" date="2014" name="Genome Announc.">
        <title>Genome Sequence of Gammaproteobacterial Pseudohaliea rubra Type Strain DSM 19751, Isolated from Coastal Seawater of the Mediterranean Sea.</title>
        <authorList>
            <person name="Spring S."/>
            <person name="Fiebig A."/>
            <person name="Riedel T."/>
            <person name="Goker M."/>
            <person name="Klenk H.P."/>
        </authorList>
    </citation>
    <scope>NUCLEOTIDE SEQUENCE [LARGE SCALE GENOMIC DNA]</scope>
    <source>
        <strain evidence="1 2">DSM 19751</strain>
    </source>
</reference>
<proteinExistence type="predicted"/>
<comment type="caution">
    <text evidence="1">The sequence shown here is derived from an EMBL/GenBank/DDBJ whole genome shotgun (WGS) entry which is preliminary data.</text>
</comment>
<protein>
    <recommendedName>
        <fullName evidence="3">Acyl dehydratase</fullName>
    </recommendedName>
</protein>
<dbReference type="GO" id="GO:0019171">
    <property type="term" value="F:(3R)-hydroxyacyl-[acyl-carrier-protein] dehydratase activity"/>
    <property type="evidence" value="ECO:0007669"/>
    <property type="project" value="TreeGrafter"/>
</dbReference>
<evidence type="ECO:0008006" key="3">
    <source>
        <dbReference type="Google" id="ProtNLM"/>
    </source>
</evidence>
<dbReference type="HOGENOM" id="CLU_094876_4_0_6"/>
<dbReference type="Gene3D" id="3.10.129.10">
    <property type="entry name" value="Hotdog Thioesterase"/>
    <property type="match status" value="1"/>
</dbReference>
<organism evidence="1 2">
    <name type="scientific">Pseudohaliea rubra DSM 19751</name>
    <dbReference type="NCBI Taxonomy" id="1265313"/>
    <lineage>
        <taxon>Bacteria</taxon>
        <taxon>Pseudomonadati</taxon>
        <taxon>Pseudomonadota</taxon>
        <taxon>Gammaproteobacteria</taxon>
        <taxon>Cellvibrionales</taxon>
        <taxon>Halieaceae</taxon>
        <taxon>Pseudohaliea</taxon>
    </lineage>
</organism>
<name>A0A095X2L1_9GAMM</name>
<dbReference type="PANTHER" id="PTHR28152:SF1">
    <property type="entry name" value="HYDROXYACYL-THIOESTER DEHYDRATASE TYPE 2, MITOCHONDRIAL"/>
    <property type="match status" value="1"/>
</dbReference>
<evidence type="ECO:0000313" key="1">
    <source>
        <dbReference type="EMBL" id="KGE05079.1"/>
    </source>
</evidence>
<dbReference type="RefSeq" id="WP_035514312.1">
    <property type="nucleotide sequence ID" value="NZ_KN234748.1"/>
</dbReference>
<dbReference type="OrthoDB" id="7183822at2"/>
<evidence type="ECO:0000313" key="2">
    <source>
        <dbReference type="Proteomes" id="UP000029640"/>
    </source>
</evidence>
<sequence length="144" mass="15486">MNTATANRQLKVGDALPGFTRSCDEIQLFLYNAVLYNAHRIHFDYPYARDVEGYPGLVVAGPLLGDWLHQCVEEWLDGEGELARISYSNRGAAYVGDALHVGGEVTAVNEDAGTAALVLWVRNDDGATLVPGEATVQLGGGLRP</sequence>
<dbReference type="Proteomes" id="UP000029640">
    <property type="component" value="Unassembled WGS sequence"/>
</dbReference>
<dbReference type="PANTHER" id="PTHR28152">
    <property type="entry name" value="HYDROXYACYL-THIOESTER DEHYDRATASE TYPE 2, MITOCHONDRIAL"/>
    <property type="match status" value="1"/>
</dbReference>
<accession>A0A095X2L1</accession>